<feature type="domain" description="Histidine kinase" evidence="6">
    <location>
        <begin position="347"/>
        <end position="562"/>
    </location>
</feature>
<feature type="coiled-coil region" evidence="5">
    <location>
        <begin position="862"/>
        <end position="900"/>
    </location>
</feature>
<dbReference type="Gene3D" id="3.40.50.2300">
    <property type="match status" value="1"/>
</dbReference>
<dbReference type="Gene3D" id="3.30.565.10">
    <property type="entry name" value="Histidine kinase-like ATPase, C-terminal domain"/>
    <property type="match status" value="2"/>
</dbReference>
<dbReference type="Proteomes" id="UP000677244">
    <property type="component" value="Unassembled WGS sequence"/>
</dbReference>
<accession>A0ABS3YYG4</accession>
<dbReference type="Pfam" id="PF00512">
    <property type="entry name" value="HisKA"/>
    <property type="match status" value="2"/>
</dbReference>
<dbReference type="SUPFAM" id="SSF52172">
    <property type="entry name" value="CheY-like"/>
    <property type="match status" value="1"/>
</dbReference>
<dbReference type="SUPFAM" id="SSF47384">
    <property type="entry name" value="Homodimeric domain of signal transducing histidine kinase"/>
    <property type="match status" value="2"/>
</dbReference>
<dbReference type="SUPFAM" id="SSF55785">
    <property type="entry name" value="PYP-like sensor domain (PAS domain)"/>
    <property type="match status" value="1"/>
</dbReference>
<dbReference type="Pfam" id="PF00072">
    <property type="entry name" value="Response_reg"/>
    <property type="match status" value="1"/>
</dbReference>
<keyword evidence="9" id="KW-1185">Reference proteome</keyword>
<dbReference type="PROSITE" id="PS50109">
    <property type="entry name" value="HIS_KIN"/>
    <property type="match status" value="2"/>
</dbReference>
<evidence type="ECO:0000256" key="3">
    <source>
        <dbReference type="ARBA" id="ARBA00022553"/>
    </source>
</evidence>
<dbReference type="CDD" id="cd16922">
    <property type="entry name" value="HATPase_EvgS-ArcB-TorS-like"/>
    <property type="match status" value="1"/>
</dbReference>
<dbReference type="Pfam" id="PF08448">
    <property type="entry name" value="PAS_4"/>
    <property type="match status" value="1"/>
</dbReference>
<dbReference type="PANTHER" id="PTHR43547">
    <property type="entry name" value="TWO-COMPONENT HISTIDINE KINASE"/>
    <property type="match status" value="1"/>
</dbReference>
<comment type="caution">
    <text evidence="8">The sequence shown here is derived from an EMBL/GenBank/DDBJ whole genome shotgun (WGS) entry which is preliminary data.</text>
</comment>
<dbReference type="PROSITE" id="PS50110">
    <property type="entry name" value="RESPONSE_REGULATORY"/>
    <property type="match status" value="1"/>
</dbReference>
<organism evidence="8 9">
    <name type="scientific">Niastella soli</name>
    <dbReference type="NCBI Taxonomy" id="2821487"/>
    <lineage>
        <taxon>Bacteria</taxon>
        <taxon>Pseudomonadati</taxon>
        <taxon>Bacteroidota</taxon>
        <taxon>Chitinophagia</taxon>
        <taxon>Chitinophagales</taxon>
        <taxon>Chitinophagaceae</taxon>
        <taxon>Niastella</taxon>
    </lineage>
</organism>
<dbReference type="InterPro" id="IPR004358">
    <property type="entry name" value="Sig_transdc_His_kin-like_C"/>
</dbReference>
<evidence type="ECO:0000313" key="9">
    <source>
        <dbReference type="Proteomes" id="UP000677244"/>
    </source>
</evidence>
<dbReference type="InterPro" id="IPR036890">
    <property type="entry name" value="HATPase_C_sf"/>
</dbReference>
<dbReference type="SMART" id="SM00387">
    <property type="entry name" value="HATPase_c"/>
    <property type="match status" value="2"/>
</dbReference>
<keyword evidence="5" id="KW-0175">Coiled coil</keyword>
<dbReference type="InterPro" id="IPR001789">
    <property type="entry name" value="Sig_transdc_resp-reg_receiver"/>
</dbReference>
<evidence type="ECO:0000259" key="6">
    <source>
        <dbReference type="PROSITE" id="PS50109"/>
    </source>
</evidence>
<evidence type="ECO:0000256" key="1">
    <source>
        <dbReference type="ARBA" id="ARBA00000085"/>
    </source>
</evidence>
<protein>
    <recommendedName>
        <fullName evidence="2">histidine kinase</fullName>
        <ecNumber evidence="2">2.7.13.3</ecNumber>
    </recommendedName>
</protein>
<dbReference type="InterPro" id="IPR035965">
    <property type="entry name" value="PAS-like_dom_sf"/>
</dbReference>
<evidence type="ECO:0000256" key="2">
    <source>
        <dbReference type="ARBA" id="ARBA00012438"/>
    </source>
</evidence>
<dbReference type="CDD" id="cd00082">
    <property type="entry name" value="HisKA"/>
    <property type="match status" value="2"/>
</dbReference>
<dbReference type="EC" id="2.7.13.3" evidence="2"/>
<dbReference type="PANTHER" id="PTHR43547:SF2">
    <property type="entry name" value="HYBRID SIGNAL TRANSDUCTION HISTIDINE KINASE C"/>
    <property type="match status" value="1"/>
</dbReference>
<evidence type="ECO:0000313" key="8">
    <source>
        <dbReference type="EMBL" id="MBO9202964.1"/>
    </source>
</evidence>
<dbReference type="EMBL" id="JAGHKO010000005">
    <property type="protein sequence ID" value="MBO9202964.1"/>
    <property type="molecule type" value="Genomic_DNA"/>
</dbReference>
<dbReference type="RefSeq" id="WP_209141021.1">
    <property type="nucleotide sequence ID" value="NZ_JAGHKO010000005.1"/>
</dbReference>
<evidence type="ECO:0000256" key="5">
    <source>
        <dbReference type="SAM" id="Coils"/>
    </source>
</evidence>
<gene>
    <name evidence="8" type="ORF">J7I42_21920</name>
</gene>
<dbReference type="InterPro" id="IPR013656">
    <property type="entry name" value="PAS_4"/>
</dbReference>
<feature type="domain" description="Response regulatory" evidence="7">
    <location>
        <begin position="616"/>
        <end position="731"/>
    </location>
</feature>
<dbReference type="SUPFAM" id="SSF55781">
    <property type="entry name" value="GAF domain-like"/>
    <property type="match status" value="1"/>
</dbReference>
<sequence>MKEELKTTDIEHYPFLAGGGEMGAIMRAKDWAETPVGPVELWPQSLKSTVRNILNSKFAMWLWWGPELVQFYNDAYRPSLGKTGEKHPHALGQPGRETWGEIWPIIKPQIDQVMETGEATWNVNHSVPIYRNNILEEVYWTYSYSPVYDDNDMIGGVLVTVTETSQQVINERQLLLLKELAAKTLHARTAKGACILAMEALDTNRKDITFSLIYLVDETNKSIERVAYTGLTGNENLARKSYKLKDSVWPFATVMETGKHAIVENAASTHKSVVLPLLVAGHSKPRGFLIIGLNPMRLYDENYCSFTELITNHIASAIANAEVYDLERKKAESLAAIDRAKTIFFSNVSHELRTPLTLMLGPLQELMNDKQASPYRDIINMVYRNGIRLQKLVNALLDFSRIEAGRSEATFFPTHLAYFTMELASNFRSAIEKAGIKFTVVVPPTNEKIFVDPGMWEKIVFNLISNAFKFTFEGEIRVEVKEDTHHAFLIVSDTGIGIAAQNLDSIFTRFKRVEGSRSRSIEGSGIGLSLVHELVKLHGGSVEVQSQLNQGTTFTVSIPKGNRHLPADQIQQVAAESRLADFEAYVQEAEQWVADFETLSEQATAPDNADIERKPRIVVTDDNTDMRSYIHRLLSARFEVVCVPDAKSALQAIYKAPTDLLITDFMMPGMDGFELLKKLKSNPDTARVPVILLSARADEQTRLACIEAGVDDYLVKPFNANELLARASSIISSHHTSRETERRLYELFMQAPASIAVLRGPDHVFELSNPIYYQVIGKERSILGKPIREALPEIVDQGFVEILDEVYRTGKPFYGNEVLARLDQEGSGILKDVYFNFVYQPIHNNKNEVEGILVHAVDVTKQVKAKNRLMESEAKYKMLSENLEKLVKERTRELERSNEDLQQFAHVASHDLKEPVRKIKVFSNLLETQFGNSLPPAGKSYLQKVHSCADRMKAMIEGVLQYSSISNHISVTSAPVDLNEVLKGVEKELELLLQEKHGEIQVSPIPMVEGIDILLYQLFYNLINNSLKFSKANIPPLIEISSTSHPEKNTVTLHIADNGIGFGSQNTEMIFNPFTRLHAKDEYEGTGLGLALCKKIVERHGGKITAVSKQGHGSVFHITLPLVQNNKNI</sequence>
<comment type="catalytic activity">
    <reaction evidence="1">
        <text>ATP + protein L-histidine = ADP + protein N-phospho-L-histidine.</text>
        <dbReference type="EC" id="2.7.13.3"/>
    </reaction>
</comment>
<dbReference type="PRINTS" id="PR00344">
    <property type="entry name" value="BCTRLSENSOR"/>
</dbReference>
<dbReference type="InterPro" id="IPR036097">
    <property type="entry name" value="HisK_dim/P_sf"/>
</dbReference>
<dbReference type="InterPro" id="IPR011006">
    <property type="entry name" value="CheY-like_superfamily"/>
</dbReference>
<dbReference type="Pfam" id="PF02518">
    <property type="entry name" value="HATPase_c"/>
    <property type="match status" value="2"/>
</dbReference>
<feature type="modified residue" description="4-aspartylphosphate" evidence="4">
    <location>
        <position position="664"/>
    </location>
</feature>
<reference evidence="8 9" key="1">
    <citation type="submission" date="2021-03" db="EMBL/GenBank/DDBJ databases">
        <title>Assistant Professor.</title>
        <authorList>
            <person name="Huq M.A."/>
        </authorList>
    </citation>
    <scope>NUCLEOTIDE SEQUENCE [LARGE SCALE GENOMIC DNA]</scope>
    <source>
        <strain evidence="8 9">MAH-29</strain>
    </source>
</reference>
<feature type="domain" description="Histidine kinase" evidence="6">
    <location>
        <begin position="907"/>
        <end position="1124"/>
    </location>
</feature>
<dbReference type="Gene3D" id="1.10.287.130">
    <property type="match status" value="2"/>
</dbReference>
<dbReference type="InterPro" id="IPR003594">
    <property type="entry name" value="HATPase_dom"/>
</dbReference>
<dbReference type="InterPro" id="IPR005467">
    <property type="entry name" value="His_kinase_dom"/>
</dbReference>
<evidence type="ECO:0000256" key="4">
    <source>
        <dbReference type="PROSITE-ProRule" id="PRU00169"/>
    </source>
</evidence>
<proteinExistence type="predicted"/>
<keyword evidence="3 4" id="KW-0597">Phosphoprotein</keyword>
<evidence type="ECO:0000259" key="7">
    <source>
        <dbReference type="PROSITE" id="PS50110"/>
    </source>
</evidence>
<dbReference type="SUPFAM" id="SSF55874">
    <property type="entry name" value="ATPase domain of HSP90 chaperone/DNA topoisomerase II/histidine kinase"/>
    <property type="match status" value="2"/>
</dbReference>
<dbReference type="Gene3D" id="3.30.450.20">
    <property type="entry name" value="PAS domain"/>
    <property type="match status" value="2"/>
</dbReference>
<dbReference type="SMART" id="SM00448">
    <property type="entry name" value="REC"/>
    <property type="match status" value="1"/>
</dbReference>
<dbReference type="InterPro" id="IPR003661">
    <property type="entry name" value="HisK_dim/P_dom"/>
</dbReference>
<name>A0ABS3YYG4_9BACT</name>
<dbReference type="SMART" id="SM00388">
    <property type="entry name" value="HisKA"/>
    <property type="match status" value="2"/>
</dbReference>